<keyword evidence="4" id="KW-1003">Cell membrane</keyword>
<evidence type="ECO:0000256" key="10">
    <source>
        <dbReference type="SAM" id="MobiDB-lite"/>
    </source>
</evidence>
<feature type="transmembrane region" description="Helical" evidence="11">
    <location>
        <begin position="21"/>
        <end position="45"/>
    </location>
</feature>
<keyword evidence="8 9" id="KW-0975">Bacterial flagellum</keyword>
<dbReference type="Pfam" id="PF01514">
    <property type="entry name" value="YscJ_FliF"/>
    <property type="match status" value="1"/>
</dbReference>
<keyword evidence="15" id="KW-1185">Reference proteome</keyword>
<dbReference type="GO" id="GO:0003774">
    <property type="term" value="F:cytoskeletal motor activity"/>
    <property type="evidence" value="ECO:0007669"/>
    <property type="project" value="InterPro"/>
</dbReference>
<dbReference type="GO" id="GO:0005886">
    <property type="term" value="C:plasma membrane"/>
    <property type="evidence" value="ECO:0007669"/>
    <property type="project" value="UniProtKB-SubCell"/>
</dbReference>
<feature type="region of interest" description="Disordered" evidence="10">
    <location>
        <begin position="263"/>
        <end position="327"/>
    </location>
</feature>
<evidence type="ECO:0000256" key="2">
    <source>
        <dbReference type="ARBA" id="ARBA00004651"/>
    </source>
</evidence>
<evidence type="ECO:0000256" key="7">
    <source>
        <dbReference type="ARBA" id="ARBA00023136"/>
    </source>
</evidence>
<comment type="similarity">
    <text evidence="3 9">Belongs to the FliF family.</text>
</comment>
<dbReference type="GO" id="GO:0071973">
    <property type="term" value="P:bacterial-type flagellum-dependent cell motility"/>
    <property type="evidence" value="ECO:0007669"/>
    <property type="project" value="InterPro"/>
</dbReference>
<feature type="compositionally biased region" description="Low complexity" evidence="10">
    <location>
        <begin position="288"/>
        <end position="301"/>
    </location>
</feature>
<dbReference type="OrthoDB" id="9807026at2"/>
<evidence type="ECO:0000256" key="8">
    <source>
        <dbReference type="ARBA" id="ARBA00023143"/>
    </source>
</evidence>
<evidence type="ECO:0000256" key="11">
    <source>
        <dbReference type="SAM" id="Phobius"/>
    </source>
</evidence>
<evidence type="ECO:0000256" key="9">
    <source>
        <dbReference type="PIRNR" id="PIRNR004862"/>
    </source>
</evidence>
<protein>
    <recommendedName>
        <fullName evidence="9">Flagellar M-ring protein</fullName>
    </recommendedName>
</protein>
<evidence type="ECO:0000256" key="6">
    <source>
        <dbReference type="ARBA" id="ARBA00022989"/>
    </source>
</evidence>
<dbReference type="InterPro" id="IPR045851">
    <property type="entry name" value="AMP-bd_C_sf"/>
</dbReference>
<gene>
    <name evidence="14" type="primary">fliF</name>
    <name evidence="14" type="ORF">ET475_08800</name>
</gene>
<evidence type="ECO:0000313" key="14">
    <source>
        <dbReference type="EMBL" id="QAY60076.1"/>
    </source>
</evidence>
<name>A0A4P6EE84_9MICO</name>
<feature type="domain" description="Flagellar M-ring C-terminal" evidence="13">
    <location>
        <begin position="249"/>
        <end position="395"/>
    </location>
</feature>
<evidence type="ECO:0000259" key="13">
    <source>
        <dbReference type="Pfam" id="PF08345"/>
    </source>
</evidence>
<keyword evidence="14" id="KW-0966">Cell projection</keyword>
<keyword evidence="6 11" id="KW-1133">Transmembrane helix</keyword>
<keyword evidence="7 11" id="KW-0472">Membrane</keyword>
<feature type="domain" description="Flagellar M-ring N-terminal" evidence="12">
    <location>
        <begin position="46"/>
        <end position="220"/>
    </location>
</feature>
<dbReference type="InterPro" id="IPR000067">
    <property type="entry name" value="FlgMring_FliF"/>
</dbReference>
<keyword evidence="5 11" id="KW-0812">Transmembrane</keyword>
<evidence type="ECO:0000256" key="1">
    <source>
        <dbReference type="ARBA" id="ARBA00004117"/>
    </source>
</evidence>
<dbReference type="PANTHER" id="PTHR30046">
    <property type="entry name" value="FLAGELLAR M-RING PROTEIN"/>
    <property type="match status" value="1"/>
</dbReference>
<accession>A0A4P6EE84</accession>
<dbReference type="KEGG" id="mprt:ET475_08800"/>
<dbReference type="Pfam" id="PF08345">
    <property type="entry name" value="YscJ_FliF_C"/>
    <property type="match status" value="1"/>
</dbReference>
<dbReference type="AlphaFoldDB" id="A0A4P6EE84"/>
<sequence>MPPSVTSALHRLGRFISGFTLAQRTIAIIGLAAVILGGVALFSWMSRPDYSPLFSGLSASDANAVVEQLRSDSVPYELADGGSTVLVPKEEVYDQRLAAASAGLPTSSSGGYTLLDKMGVTASEFQQSVTYKRAIEGELADTIASMDGVTAASVKLAIPEESVFVSQTQDPTASVFVEVSDRSTLSSQKVEAIVHLTSAAVTGLKPENVAVVDQAGHTLSAAGTGTSGGVDEQAGDYESRVAASVQKMLDAVVGPGNATVTVTADIDRSSNQRQDETYAPADGAPPASEQTKTQTSKGSSTDAGVLGPDNIAVPSGDDADSDYQSTETTRNNVINKTTQTTTTPAGKLRRQSVSVAVDSAAAGSVDADQLRELVSTAAGIDTKRGDAVTVEFVPFSQTESKAAQDALKAAKDAADAERAATLRNTIIIAAAIALPLLIALVVFVVRARRRSRDDEFGDPTYVPLLEGKPRSLLAPTDAGLAVRAQPDPVAALLIDDPVPEPGPEPDDDLERELEPAQMRLERRRHEIDALARQDPHRTADLLRDLLEERQDA</sequence>
<keyword evidence="14" id="KW-0282">Flagellum</keyword>
<reference evidence="14 15" key="1">
    <citation type="submission" date="2019-01" db="EMBL/GenBank/DDBJ databases">
        <title>Genome sequencing of strain DFW100M-13.</title>
        <authorList>
            <person name="Heo J."/>
            <person name="Kim S.-J."/>
            <person name="Kim J.-S."/>
            <person name="Hong S.-B."/>
            <person name="Kwon S.-W."/>
        </authorList>
    </citation>
    <scope>NUCLEOTIDE SEQUENCE [LARGE SCALE GENOMIC DNA]</scope>
    <source>
        <strain evidence="14 15">DFW100M-13</strain>
    </source>
</reference>
<dbReference type="PANTHER" id="PTHR30046:SF0">
    <property type="entry name" value="FLAGELLAR M-RING PROTEIN"/>
    <property type="match status" value="1"/>
</dbReference>
<dbReference type="Gene3D" id="3.30.300.30">
    <property type="match status" value="1"/>
</dbReference>
<keyword evidence="14" id="KW-0969">Cilium</keyword>
<dbReference type="GO" id="GO:0009431">
    <property type="term" value="C:bacterial-type flagellum basal body, MS ring"/>
    <property type="evidence" value="ECO:0007669"/>
    <property type="project" value="InterPro"/>
</dbReference>
<feature type="transmembrane region" description="Helical" evidence="11">
    <location>
        <begin position="426"/>
        <end position="445"/>
    </location>
</feature>
<evidence type="ECO:0000256" key="4">
    <source>
        <dbReference type="ARBA" id="ARBA00022475"/>
    </source>
</evidence>
<dbReference type="InterPro" id="IPR006182">
    <property type="entry name" value="FliF_N_dom"/>
</dbReference>
<proteinExistence type="inferred from homology"/>
<dbReference type="PIRSF" id="PIRSF004862">
    <property type="entry name" value="FliF"/>
    <property type="match status" value="1"/>
</dbReference>
<dbReference type="NCBIfam" id="TIGR00206">
    <property type="entry name" value="fliF"/>
    <property type="match status" value="1"/>
</dbReference>
<dbReference type="RefSeq" id="WP_129388738.1">
    <property type="nucleotide sequence ID" value="NZ_CP035494.1"/>
</dbReference>
<dbReference type="EMBL" id="CP035494">
    <property type="protein sequence ID" value="QAY60076.1"/>
    <property type="molecule type" value="Genomic_DNA"/>
</dbReference>
<dbReference type="PRINTS" id="PR01009">
    <property type="entry name" value="FLGMRINGFLIF"/>
</dbReference>
<evidence type="ECO:0000256" key="3">
    <source>
        <dbReference type="ARBA" id="ARBA00007971"/>
    </source>
</evidence>
<organism evidence="14 15">
    <name type="scientific">Microbacterium protaetiae</name>
    <dbReference type="NCBI Taxonomy" id="2509458"/>
    <lineage>
        <taxon>Bacteria</taxon>
        <taxon>Bacillati</taxon>
        <taxon>Actinomycetota</taxon>
        <taxon>Actinomycetes</taxon>
        <taxon>Micrococcales</taxon>
        <taxon>Microbacteriaceae</taxon>
        <taxon>Microbacterium</taxon>
    </lineage>
</organism>
<dbReference type="InterPro" id="IPR043427">
    <property type="entry name" value="YscJ/FliF"/>
</dbReference>
<dbReference type="InterPro" id="IPR013556">
    <property type="entry name" value="Flag_M-ring_C"/>
</dbReference>
<evidence type="ECO:0000256" key="5">
    <source>
        <dbReference type="ARBA" id="ARBA00022692"/>
    </source>
</evidence>
<comment type="subcellular location">
    <subcellularLocation>
        <location evidence="1 9">Bacterial flagellum basal body</location>
    </subcellularLocation>
    <subcellularLocation>
        <location evidence="2">Cell membrane</location>
        <topology evidence="2">Multi-pass membrane protein</topology>
    </subcellularLocation>
</comment>
<evidence type="ECO:0000313" key="15">
    <source>
        <dbReference type="Proteomes" id="UP000293995"/>
    </source>
</evidence>
<dbReference type="Proteomes" id="UP000293995">
    <property type="component" value="Chromosome"/>
</dbReference>
<feature type="compositionally biased region" description="Basic and acidic residues" evidence="10">
    <location>
        <begin position="265"/>
        <end position="276"/>
    </location>
</feature>
<evidence type="ECO:0000259" key="12">
    <source>
        <dbReference type="Pfam" id="PF01514"/>
    </source>
</evidence>
<comment type="function">
    <text evidence="9">The M ring may be actively involved in energy transduction.</text>
</comment>